<dbReference type="RefSeq" id="WP_072307271.1">
    <property type="nucleotide sequence ID" value="NZ_FMIQ01000006.1"/>
</dbReference>
<sequence length="116" mass="12668">MQGVNAQTGKRLAGNAHLRQSVIDILSTPKNSRVLLRDYGSDLPDLIDNPQDESTRVRIVGATASALARWEPRLTVKRVQVVRDGDGVFELTIEGINKETGQPVTLEGITIYGNKS</sequence>
<dbReference type="EMBL" id="FMIQ01000006">
    <property type="protein sequence ID" value="SCM50856.1"/>
    <property type="molecule type" value="Genomic_DNA"/>
</dbReference>
<dbReference type="Proteomes" id="UP000094844">
    <property type="component" value="Unassembled WGS sequence"/>
</dbReference>
<protein>
    <recommendedName>
        <fullName evidence="1">IraD/Gp25-like domain-containing protein</fullName>
    </recommendedName>
</protein>
<dbReference type="Gene3D" id="3.10.450.40">
    <property type="match status" value="1"/>
</dbReference>
<dbReference type="SUPFAM" id="SSF160719">
    <property type="entry name" value="gpW/gp25-like"/>
    <property type="match status" value="1"/>
</dbReference>
<organism evidence="2 3">
    <name type="scientific">Hafnia alvei</name>
    <dbReference type="NCBI Taxonomy" id="569"/>
    <lineage>
        <taxon>Bacteria</taxon>
        <taxon>Pseudomonadati</taxon>
        <taxon>Pseudomonadota</taxon>
        <taxon>Gammaproteobacteria</taxon>
        <taxon>Enterobacterales</taxon>
        <taxon>Hafniaceae</taxon>
        <taxon>Hafnia</taxon>
    </lineage>
</organism>
<dbReference type="AlphaFoldDB" id="A0A1C6YVI5"/>
<evidence type="ECO:0000313" key="3">
    <source>
        <dbReference type="Proteomes" id="UP000094844"/>
    </source>
</evidence>
<gene>
    <name evidence="2" type="ORF">BN1044_00304</name>
</gene>
<feature type="domain" description="IraD/Gp25-like" evidence="1">
    <location>
        <begin position="15"/>
        <end position="95"/>
    </location>
</feature>
<evidence type="ECO:0000259" key="1">
    <source>
        <dbReference type="Pfam" id="PF04965"/>
    </source>
</evidence>
<name>A0A1C6YVI5_HAFAL</name>
<reference evidence="2 3" key="1">
    <citation type="submission" date="2016-09" db="EMBL/GenBank/DDBJ databases">
        <authorList>
            <person name="Capua I."/>
            <person name="De Benedictis P."/>
            <person name="Joannis T."/>
            <person name="Lombin L.H."/>
            <person name="Cattoli G."/>
        </authorList>
    </citation>
    <scope>NUCLEOTIDE SEQUENCE [LARGE SCALE GENOMIC DNA]</scope>
    <source>
        <strain evidence="2 3">GB001</strain>
    </source>
</reference>
<evidence type="ECO:0000313" key="2">
    <source>
        <dbReference type="EMBL" id="SCM50856.1"/>
    </source>
</evidence>
<dbReference type="Pfam" id="PF04965">
    <property type="entry name" value="GPW_gp25"/>
    <property type="match status" value="1"/>
</dbReference>
<dbReference type="OrthoDB" id="9802846at2"/>
<accession>A0A1C6YVI5</accession>
<dbReference type="InterPro" id="IPR007048">
    <property type="entry name" value="IraD/Gp25-like"/>
</dbReference>
<proteinExistence type="predicted"/>